<protein>
    <submittedName>
        <fullName evidence="1">Uncharacterized protein</fullName>
    </submittedName>
</protein>
<evidence type="ECO:0000313" key="1">
    <source>
        <dbReference type="EMBL" id="KAK3368391.1"/>
    </source>
</evidence>
<dbReference type="AlphaFoldDB" id="A0AAE0K1M2"/>
<evidence type="ECO:0000313" key="2">
    <source>
        <dbReference type="Proteomes" id="UP001285441"/>
    </source>
</evidence>
<dbReference type="EMBL" id="JAULSW010000010">
    <property type="protein sequence ID" value="KAK3368391.1"/>
    <property type="molecule type" value="Genomic_DNA"/>
</dbReference>
<sequence length="212" mass="23848">MDPRDEVFSILELASETKDSATSSEFPKALVPDYERPAKILFRDVTRFLITSSDTLDILSRQISVPERPGSCVHGHAAADYRIAGIRMRDQPLENFWAYLAEAYDINIAPEGSDSRGDQERDDWHTIDRNAAAIGDSEAFMEAAMNGFNWSLMVSQDRPFIVLGLRHAQKGDIICILFGGSGAYDIETRRREVSVHKCLLRGKYTSEVFDII</sequence>
<reference evidence="1" key="1">
    <citation type="journal article" date="2023" name="Mol. Phylogenet. Evol.">
        <title>Genome-scale phylogeny and comparative genomics of the fungal order Sordariales.</title>
        <authorList>
            <person name="Hensen N."/>
            <person name="Bonometti L."/>
            <person name="Westerberg I."/>
            <person name="Brannstrom I.O."/>
            <person name="Guillou S."/>
            <person name="Cros-Aarteil S."/>
            <person name="Calhoun S."/>
            <person name="Haridas S."/>
            <person name="Kuo A."/>
            <person name="Mondo S."/>
            <person name="Pangilinan J."/>
            <person name="Riley R."/>
            <person name="LaButti K."/>
            <person name="Andreopoulos B."/>
            <person name="Lipzen A."/>
            <person name="Chen C."/>
            <person name="Yan M."/>
            <person name="Daum C."/>
            <person name="Ng V."/>
            <person name="Clum A."/>
            <person name="Steindorff A."/>
            <person name="Ohm R.A."/>
            <person name="Martin F."/>
            <person name="Silar P."/>
            <person name="Natvig D.O."/>
            <person name="Lalanne C."/>
            <person name="Gautier V."/>
            <person name="Ament-Velasquez S.L."/>
            <person name="Kruys A."/>
            <person name="Hutchinson M.I."/>
            <person name="Powell A.J."/>
            <person name="Barry K."/>
            <person name="Miller A.N."/>
            <person name="Grigoriev I.V."/>
            <person name="Debuchy R."/>
            <person name="Gladieux P."/>
            <person name="Hiltunen Thoren M."/>
            <person name="Johannesson H."/>
        </authorList>
    </citation>
    <scope>NUCLEOTIDE SEQUENCE</scope>
    <source>
        <strain evidence="1">CBS 232.78</strain>
    </source>
</reference>
<reference evidence="1" key="2">
    <citation type="submission" date="2023-06" db="EMBL/GenBank/DDBJ databases">
        <authorList>
            <consortium name="Lawrence Berkeley National Laboratory"/>
            <person name="Haridas S."/>
            <person name="Hensen N."/>
            <person name="Bonometti L."/>
            <person name="Westerberg I."/>
            <person name="Brannstrom I.O."/>
            <person name="Guillou S."/>
            <person name="Cros-Aarteil S."/>
            <person name="Calhoun S."/>
            <person name="Kuo A."/>
            <person name="Mondo S."/>
            <person name="Pangilinan J."/>
            <person name="Riley R."/>
            <person name="LaButti K."/>
            <person name="Andreopoulos B."/>
            <person name="Lipzen A."/>
            <person name="Chen C."/>
            <person name="Yanf M."/>
            <person name="Daum C."/>
            <person name="Ng V."/>
            <person name="Clum A."/>
            <person name="Steindorff A."/>
            <person name="Ohm R."/>
            <person name="Martin F."/>
            <person name="Silar P."/>
            <person name="Natvig D."/>
            <person name="Lalanne C."/>
            <person name="Gautier V."/>
            <person name="Ament-velasquez S.L."/>
            <person name="Kruys A."/>
            <person name="Hutchinson M.I."/>
            <person name="Powell A.J."/>
            <person name="Barry K."/>
            <person name="Miller A.N."/>
            <person name="Grigoriev I.V."/>
            <person name="Debuchy R."/>
            <person name="Gladieux P."/>
            <person name="Thoren M.H."/>
            <person name="Johannesson H."/>
        </authorList>
    </citation>
    <scope>NUCLEOTIDE SEQUENCE</scope>
    <source>
        <strain evidence="1">CBS 232.78</strain>
    </source>
</reference>
<accession>A0AAE0K1M2</accession>
<comment type="caution">
    <text evidence="1">The sequence shown here is derived from an EMBL/GenBank/DDBJ whole genome shotgun (WGS) entry which is preliminary data.</text>
</comment>
<dbReference type="Proteomes" id="UP001285441">
    <property type="component" value="Unassembled WGS sequence"/>
</dbReference>
<organism evidence="1 2">
    <name type="scientific">Podospora didyma</name>
    <dbReference type="NCBI Taxonomy" id="330526"/>
    <lineage>
        <taxon>Eukaryota</taxon>
        <taxon>Fungi</taxon>
        <taxon>Dikarya</taxon>
        <taxon>Ascomycota</taxon>
        <taxon>Pezizomycotina</taxon>
        <taxon>Sordariomycetes</taxon>
        <taxon>Sordariomycetidae</taxon>
        <taxon>Sordariales</taxon>
        <taxon>Podosporaceae</taxon>
        <taxon>Podospora</taxon>
    </lineage>
</organism>
<proteinExistence type="predicted"/>
<gene>
    <name evidence="1" type="ORF">B0H63DRAFT_455170</name>
</gene>
<name>A0AAE0K1M2_9PEZI</name>
<keyword evidence="2" id="KW-1185">Reference proteome</keyword>